<dbReference type="Gene3D" id="1.10.10.60">
    <property type="entry name" value="Homeodomain-like"/>
    <property type="match status" value="1"/>
</dbReference>
<evidence type="ECO:0000256" key="3">
    <source>
        <dbReference type="ARBA" id="ARBA00023163"/>
    </source>
</evidence>
<evidence type="ECO:0000259" key="4">
    <source>
        <dbReference type="PROSITE" id="PS01124"/>
    </source>
</evidence>
<dbReference type="InterPro" id="IPR003313">
    <property type="entry name" value="AraC-bd"/>
</dbReference>
<dbReference type="InterPro" id="IPR009057">
    <property type="entry name" value="Homeodomain-like_sf"/>
</dbReference>
<keyword evidence="6" id="KW-1185">Reference proteome</keyword>
<dbReference type="SMART" id="SM00342">
    <property type="entry name" value="HTH_ARAC"/>
    <property type="match status" value="1"/>
</dbReference>
<keyword evidence="3" id="KW-0804">Transcription</keyword>
<proteinExistence type="predicted"/>
<dbReference type="InterPro" id="IPR018060">
    <property type="entry name" value="HTH_AraC"/>
</dbReference>
<dbReference type="GO" id="GO:0043565">
    <property type="term" value="F:sequence-specific DNA binding"/>
    <property type="evidence" value="ECO:0007669"/>
    <property type="project" value="InterPro"/>
</dbReference>
<dbReference type="RefSeq" id="WP_143374962.1">
    <property type="nucleotide sequence ID" value="NZ_VJVZ01000014.1"/>
</dbReference>
<dbReference type="EMBL" id="VJVZ01000014">
    <property type="protein sequence ID" value="TRW22225.1"/>
    <property type="molecule type" value="Genomic_DNA"/>
</dbReference>
<feature type="domain" description="HTH araC/xylS-type" evidence="4">
    <location>
        <begin position="197"/>
        <end position="302"/>
    </location>
</feature>
<dbReference type="PROSITE" id="PS01124">
    <property type="entry name" value="HTH_ARAC_FAMILY_2"/>
    <property type="match status" value="1"/>
</dbReference>
<evidence type="ECO:0000313" key="6">
    <source>
        <dbReference type="Proteomes" id="UP000320643"/>
    </source>
</evidence>
<dbReference type="Pfam" id="PF02311">
    <property type="entry name" value="AraC_binding"/>
    <property type="match status" value="1"/>
</dbReference>
<dbReference type="OrthoDB" id="2600165at2"/>
<evidence type="ECO:0000256" key="2">
    <source>
        <dbReference type="ARBA" id="ARBA00023125"/>
    </source>
</evidence>
<dbReference type="Pfam" id="PF12833">
    <property type="entry name" value="HTH_18"/>
    <property type="match status" value="1"/>
</dbReference>
<comment type="caution">
    <text evidence="5">The sequence shown here is derived from an EMBL/GenBank/DDBJ whole genome shotgun (WGS) entry which is preliminary data.</text>
</comment>
<accession>A0A552UVK6</accession>
<dbReference type="Proteomes" id="UP000320643">
    <property type="component" value="Unassembled WGS sequence"/>
</dbReference>
<dbReference type="GO" id="GO:0003700">
    <property type="term" value="F:DNA-binding transcription factor activity"/>
    <property type="evidence" value="ECO:0007669"/>
    <property type="project" value="InterPro"/>
</dbReference>
<organism evidence="5 6">
    <name type="scientific">Flavobacterium zepuense</name>
    <dbReference type="NCBI Taxonomy" id="2593302"/>
    <lineage>
        <taxon>Bacteria</taxon>
        <taxon>Pseudomonadati</taxon>
        <taxon>Bacteroidota</taxon>
        <taxon>Flavobacteriia</taxon>
        <taxon>Flavobacteriales</taxon>
        <taxon>Flavobacteriaceae</taxon>
        <taxon>Flavobacterium</taxon>
    </lineage>
</organism>
<gene>
    <name evidence="5" type="ORF">FMM05_18745</name>
</gene>
<evidence type="ECO:0000313" key="5">
    <source>
        <dbReference type="EMBL" id="TRW22225.1"/>
    </source>
</evidence>
<name>A0A552UVK6_9FLAO</name>
<dbReference type="AlphaFoldDB" id="A0A552UVK6"/>
<dbReference type="PANTHER" id="PTHR43280:SF32">
    <property type="entry name" value="TRANSCRIPTIONAL REGULATORY PROTEIN"/>
    <property type="match status" value="1"/>
</dbReference>
<keyword evidence="2" id="KW-0238">DNA-binding</keyword>
<evidence type="ECO:0000256" key="1">
    <source>
        <dbReference type="ARBA" id="ARBA00023015"/>
    </source>
</evidence>
<dbReference type="SUPFAM" id="SSF46689">
    <property type="entry name" value="Homeodomain-like"/>
    <property type="match status" value="1"/>
</dbReference>
<reference evidence="5 6" key="1">
    <citation type="submission" date="2019-07" db="EMBL/GenBank/DDBJ databases">
        <title>Flavobacterium sp. nov., isolated from glacier ice.</title>
        <authorList>
            <person name="Liu Q."/>
            <person name="Xin Y.-H."/>
        </authorList>
    </citation>
    <scope>NUCLEOTIDE SEQUENCE [LARGE SCALE GENOMIC DNA]</scope>
    <source>
        <strain evidence="5 6">ZT4R6</strain>
    </source>
</reference>
<sequence length="304" mass="34872">MKGNQELLTIKSISQLMRYLGQPTPLHPLIALVNYSTMPAEKFEKGQKVSIDFYKISFKTHFSGQVKYGQGYYDFDEGGLAFLKPGQVVVSSYDMDSYEGYVLYFHPDFIRSYPLANAIMQYGFFSYDVSEALFLSAREKEVISNLFATIAAELENNIDNFSQDVLVSQIELLLNYSNRFYNRQFITRKTINHDILVRFEQLLEGYFKDDNALTNGLPSVHYLSEKLQLSSRYLSDLLKSVTGLNTQQHIQNRVIDEAKNLLSTTALSVAEVAYKLGFEHPQSFHKLFKKKTALSPLAFRESFN</sequence>
<dbReference type="PANTHER" id="PTHR43280">
    <property type="entry name" value="ARAC-FAMILY TRANSCRIPTIONAL REGULATOR"/>
    <property type="match status" value="1"/>
</dbReference>
<protein>
    <submittedName>
        <fullName evidence="5">AraC family transcriptional regulator</fullName>
    </submittedName>
</protein>
<keyword evidence="1" id="KW-0805">Transcription regulation</keyword>